<keyword evidence="3" id="KW-1185">Reference proteome</keyword>
<dbReference type="AlphaFoldDB" id="L7FLY0"/>
<protein>
    <recommendedName>
        <fullName evidence="4">Leucine rich repeat containing protein BspA family protein</fullName>
    </recommendedName>
</protein>
<dbReference type="Pfam" id="PF13306">
    <property type="entry name" value="LRR_5"/>
    <property type="match status" value="2"/>
</dbReference>
<feature type="region of interest" description="Disordered" evidence="1">
    <location>
        <begin position="320"/>
        <end position="343"/>
    </location>
</feature>
<dbReference type="Proteomes" id="UP000014680">
    <property type="component" value="Unassembled WGS sequence"/>
</dbReference>
<organism evidence="2 3">
    <name type="scientific">Entamoeba invadens IP1</name>
    <dbReference type="NCBI Taxonomy" id="370355"/>
    <lineage>
        <taxon>Eukaryota</taxon>
        <taxon>Amoebozoa</taxon>
        <taxon>Evosea</taxon>
        <taxon>Archamoebae</taxon>
        <taxon>Mastigamoebida</taxon>
        <taxon>Entamoebidae</taxon>
        <taxon>Entamoeba</taxon>
    </lineage>
</organism>
<evidence type="ECO:0000313" key="2">
    <source>
        <dbReference type="EMBL" id="ELP89536.1"/>
    </source>
</evidence>
<dbReference type="RefSeq" id="XP_004256307.1">
    <property type="nucleotide sequence ID" value="XM_004256259.1"/>
</dbReference>
<dbReference type="InterPro" id="IPR053139">
    <property type="entry name" value="Surface_bspA-like"/>
</dbReference>
<reference evidence="2 3" key="1">
    <citation type="submission" date="2012-10" db="EMBL/GenBank/DDBJ databases">
        <authorList>
            <person name="Zafar N."/>
            <person name="Inman J."/>
            <person name="Hall N."/>
            <person name="Lorenzi H."/>
            <person name="Caler E."/>
        </authorList>
    </citation>
    <scope>NUCLEOTIDE SEQUENCE [LARGE SCALE GENOMIC DNA]</scope>
    <source>
        <strain evidence="2 3">IP1</strain>
    </source>
</reference>
<dbReference type="PANTHER" id="PTHR45661">
    <property type="entry name" value="SURFACE ANTIGEN"/>
    <property type="match status" value="1"/>
</dbReference>
<dbReference type="InterPro" id="IPR032675">
    <property type="entry name" value="LRR_dom_sf"/>
</dbReference>
<dbReference type="InterPro" id="IPR026906">
    <property type="entry name" value="LRR_5"/>
</dbReference>
<name>L7FLY0_ENTIV</name>
<accession>L7FLY0</accession>
<dbReference type="VEuPathDB" id="AmoebaDB:EIN_218680"/>
<proteinExistence type="predicted"/>
<dbReference type="GeneID" id="14888514"/>
<dbReference type="EMBL" id="KB206609">
    <property type="protein sequence ID" value="ELP89536.1"/>
    <property type="molecule type" value="Genomic_DNA"/>
</dbReference>
<dbReference type="KEGG" id="eiv:EIN_218680"/>
<evidence type="ECO:0008006" key="4">
    <source>
        <dbReference type="Google" id="ProtNLM"/>
    </source>
</evidence>
<dbReference type="Gene3D" id="3.80.10.10">
    <property type="entry name" value="Ribonuclease Inhibitor"/>
    <property type="match status" value="3"/>
</dbReference>
<gene>
    <name evidence="2" type="ORF">EIN_218680</name>
</gene>
<dbReference type="PANTHER" id="PTHR45661:SF3">
    <property type="entry name" value="IG-LIKE DOMAIN-CONTAINING PROTEIN"/>
    <property type="match status" value="1"/>
</dbReference>
<dbReference type="SUPFAM" id="SSF52058">
    <property type="entry name" value="L domain-like"/>
    <property type="match status" value="1"/>
</dbReference>
<evidence type="ECO:0000256" key="1">
    <source>
        <dbReference type="SAM" id="MobiDB-lite"/>
    </source>
</evidence>
<sequence length="922" mass="105675">MFEHDGVFIEKLKTLSVTDSYTFDYIFTGKKNFEKLEWIYFDLTQIDVTEYKKVIKNLFALKQIEVTCNLEDAKDVYVNIPNVRWVFYIKECEDKNYEEETKIEIFNFIKTVGKLVLDFKENFAVNGAIFENIENAEIVDKNYLKYSEMFKQYQMYPTEAVVSTTNSMNTIQFNCIQKVDSKVDKHNINKDVIDLHGCPLTYITVDTNKCVDVAASVKKVKTSQRVINLYSTTQTTIEVCFKDVEKKQKSGNVEYTPLSVIVNVTGKTTVDIDKICLKDYTTVKAVVVRGVSDFNFDIFEMLDELTVTVTEPLDISESNDNSILLSNDDQDDNNNKTHKNQRVSGNLHESDKDYYNDIKIAIDLSNLHIKKLTLISCNDCNIKIPTTTTSLSITTSCGCYITSSSFWFLDKFDIDKDSKCIYCTNIRYNHKLAVYNYDWRYMCIECDEYRVFTDVPNDGVVLTRLYENRDYHDYPTCHATELGTMFLSANTEHDCNSWYCVTTQIKNIQHGAFKNWKQGRCVVFKAPLLKIPNECFTNSENIKEIVLPPTIQTLGRRAFYNCKSLKTINIPSNVKCLGNKLFCGCSSLSYIQLPSKITKLEKMCFKNCRNLKIVETQNKIMVLGEDCFVGCESLKLDFSFIMEKFSPIELSKCHFKNCKWLTSFDIPSSVTHIGDDCFFGCTGLTEMTIPYTVISMGSRVFNECSNLKTLYVSDEIQMAKHWFNGLNNIETLHLPLCVDKLCDFRFFNMKMLKSVNLPTTLETVGIGCFKGCVSLTTITIPDGVSYIPTSCFEGCGLVKLVCKAKRFGNKCFYDCEDLEEVFTEADTVGDEAFMNCINLVKFINNRNLSVGKGCFKNCGKLKKFVGKIKKVSVGCFMFCSSLKSLEIEEDATLDRSCFYYCKTLNINTNWKNIEIAYSFNDN</sequence>
<evidence type="ECO:0000313" key="3">
    <source>
        <dbReference type="Proteomes" id="UP000014680"/>
    </source>
</evidence>